<evidence type="ECO:0000259" key="2">
    <source>
        <dbReference type="PROSITE" id="PS50943"/>
    </source>
</evidence>
<dbReference type="Proteomes" id="UP000001822">
    <property type="component" value="Chromosome"/>
</dbReference>
<feature type="coiled-coil region" evidence="1">
    <location>
        <begin position="91"/>
        <end position="118"/>
    </location>
</feature>
<accession>A0A6N4STC6</accession>
<dbReference type="SUPFAM" id="SSF47413">
    <property type="entry name" value="lambda repressor-like DNA-binding domains"/>
    <property type="match status" value="1"/>
</dbReference>
<reference evidence="3 4" key="1">
    <citation type="journal article" date="2007" name="Appl. Environ. Microbiol.">
        <title>Genome sequence of the cellulolytic gliding bacterium Cytophaga hutchinsonii.</title>
        <authorList>
            <person name="Xie G."/>
            <person name="Bruce D.C."/>
            <person name="Challacombe J.F."/>
            <person name="Chertkov O."/>
            <person name="Detter J.C."/>
            <person name="Gilna P."/>
            <person name="Han C.S."/>
            <person name="Lucas S."/>
            <person name="Misra M."/>
            <person name="Myers G.L."/>
            <person name="Richardson P."/>
            <person name="Tapia R."/>
            <person name="Thayer N."/>
            <person name="Thompson L.S."/>
            <person name="Brettin T.S."/>
            <person name="Henrissat B."/>
            <person name="Wilson D.B."/>
            <person name="McBride M.J."/>
        </authorList>
    </citation>
    <scope>NUCLEOTIDE SEQUENCE [LARGE SCALE GENOMIC DNA]</scope>
    <source>
        <strain evidence="4">ATCC 33406 / DSM 1761 / CIP 103989 / NBRC 15051 / NCIMB 9469 / D465</strain>
    </source>
</reference>
<evidence type="ECO:0000313" key="3">
    <source>
        <dbReference type="EMBL" id="ABG59689.1"/>
    </source>
</evidence>
<dbReference type="CDD" id="cd00093">
    <property type="entry name" value="HTH_XRE"/>
    <property type="match status" value="1"/>
</dbReference>
<dbReference type="PROSITE" id="PS50943">
    <property type="entry name" value="HTH_CROC1"/>
    <property type="match status" value="1"/>
</dbReference>
<dbReference type="GO" id="GO:0003677">
    <property type="term" value="F:DNA binding"/>
    <property type="evidence" value="ECO:0007669"/>
    <property type="project" value="InterPro"/>
</dbReference>
<protein>
    <recommendedName>
        <fullName evidence="2">HTH cro/C1-type domain-containing protein</fullName>
    </recommendedName>
</protein>
<keyword evidence="4" id="KW-1185">Reference proteome</keyword>
<dbReference type="Pfam" id="PF12844">
    <property type="entry name" value="HTH_19"/>
    <property type="match status" value="1"/>
</dbReference>
<dbReference type="EMBL" id="CP000383">
    <property type="protein sequence ID" value="ABG59689.1"/>
    <property type="molecule type" value="Genomic_DNA"/>
</dbReference>
<dbReference type="InterPro" id="IPR010982">
    <property type="entry name" value="Lambda_DNA-bd_dom_sf"/>
</dbReference>
<dbReference type="InterPro" id="IPR001387">
    <property type="entry name" value="Cro/C1-type_HTH"/>
</dbReference>
<dbReference type="OrthoDB" id="839492at2"/>
<sequence>MNTPVHARIEMILKHFNLNQKQLAKQAGLPENTLSNAKKGKNIPNIEFFNAIYKALPNINPHWLYMGNGQMISDSTNGTSMMDDQETLKKMDSMMREIDYLREQIRDKEEIINLLKTNRVM</sequence>
<feature type="domain" description="HTH cro/C1-type" evidence="2">
    <location>
        <begin position="9"/>
        <end position="64"/>
    </location>
</feature>
<gene>
    <name evidence="3" type="ordered locus">CHU_2433</name>
</gene>
<dbReference type="SMART" id="SM00530">
    <property type="entry name" value="HTH_XRE"/>
    <property type="match status" value="1"/>
</dbReference>
<evidence type="ECO:0000313" key="4">
    <source>
        <dbReference type="Proteomes" id="UP000001822"/>
    </source>
</evidence>
<dbReference type="AlphaFoldDB" id="A0A6N4STC6"/>
<evidence type="ECO:0000256" key="1">
    <source>
        <dbReference type="SAM" id="Coils"/>
    </source>
</evidence>
<keyword evidence="1" id="KW-0175">Coiled coil</keyword>
<dbReference type="Gene3D" id="1.10.260.40">
    <property type="entry name" value="lambda repressor-like DNA-binding domains"/>
    <property type="match status" value="1"/>
</dbReference>
<dbReference type="KEGG" id="chu:CHU_2433"/>
<proteinExistence type="predicted"/>
<organism evidence="3 4">
    <name type="scientific">Cytophaga hutchinsonii (strain ATCC 33406 / DSM 1761 / CIP 103989 / NBRC 15051 / NCIMB 9469 / D465)</name>
    <dbReference type="NCBI Taxonomy" id="269798"/>
    <lineage>
        <taxon>Bacteria</taxon>
        <taxon>Pseudomonadati</taxon>
        <taxon>Bacteroidota</taxon>
        <taxon>Cytophagia</taxon>
        <taxon>Cytophagales</taxon>
        <taxon>Cytophagaceae</taxon>
        <taxon>Cytophaga</taxon>
    </lineage>
</organism>
<name>A0A6N4STC6_CYTH3</name>
<dbReference type="RefSeq" id="WP_011585803.1">
    <property type="nucleotide sequence ID" value="NC_008255.1"/>
</dbReference>